<name>A0A506PC77_9FLAO</name>
<proteinExistence type="predicted"/>
<dbReference type="OrthoDB" id="2972467at2"/>
<gene>
    <name evidence="1" type="ORF">FJ651_15565</name>
</gene>
<reference evidence="1 2" key="1">
    <citation type="submission" date="2019-06" db="EMBL/GenBank/DDBJ databases">
        <title>Flavobacteriaceae Paucihalobacterium erythroidium CWB-1, complete genome.</title>
        <authorList>
            <person name="Wu S."/>
        </authorList>
    </citation>
    <scope>NUCLEOTIDE SEQUENCE [LARGE SCALE GENOMIC DNA]</scope>
    <source>
        <strain evidence="1 2">CWB-1</strain>
    </source>
</reference>
<sequence length="565" mass="63468">MKRIKTAMDNLDRYSLSNVSYDKNGNILSLTRKGHIVANPVSTNSTHFDTMDNLTYTYQANSNKLLKVSDAIVTPSAVQGEFKDDHNQTTPDPTNDYTYDANGNMKTDTNKGITNINYNHLNLPVQISINGMGQTGTITYIYDATGVKMRKTVSTGATTDYAGNYIYENGTLKFFSHPEGYVEPDGTNFDYVYQYKDHLGNIRINYKDISTTSTPILEIIEENNYYPFGLKHRGYNENISGNTNSLAQKFKYNGIELEESLGVNLYEMPFRQYDPAIARWTSIDPVTHFSQSTYNGFDNNPVFWADPSGADVEQITGGSRFTGIDAQNLYTDLVNSMGGSTACDDCKEGTTRQVGKAVCGYGEGCIVYETEYYNSRDGKWLNEADYYESWRTTIRAIGQGAIDVSFLDTYELTDEVKLILYLWAAQAYNYYGGKVPIALGNLNESNIFFDIFAFRGVYTSLTRGIARNATKDGLKPLMLGSTAKEGVSRVNPKNLNEALALEEIMNNPTLGRVMDRLKKGMTDDRWHKKDGWVKMSWNNGGVEIHYLGQWKNGVLKAVDDFKIID</sequence>
<dbReference type="NCBIfam" id="TIGR03696">
    <property type="entry name" value="Rhs_assc_core"/>
    <property type="match status" value="1"/>
</dbReference>
<organism evidence="1 2">
    <name type="scientific">Paucihalobacter ruber</name>
    <dbReference type="NCBI Taxonomy" id="2567861"/>
    <lineage>
        <taxon>Bacteria</taxon>
        <taxon>Pseudomonadati</taxon>
        <taxon>Bacteroidota</taxon>
        <taxon>Flavobacteriia</taxon>
        <taxon>Flavobacteriales</taxon>
        <taxon>Flavobacteriaceae</taxon>
        <taxon>Paucihalobacter</taxon>
    </lineage>
</organism>
<dbReference type="Proteomes" id="UP000317332">
    <property type="component" value="Unassembled WGS sequence"/>
</dbReference>
<dbReference type="EMBL" id="VHIQ01000014">
    <property type="protein sequence ID" value="TPV31128.1"/>
    <property type="molecule type" value="Genomic_DNA"/>
</dbReference>
<keyword evidence="2" id="KW-1185">Reference proteome</keyword>
<protein>
    <recommendedName>
        <fullName evidence="3">RHS repeat-associated core domain-containing protein</fullName>
    </recommendedName>
</protein>
<accession>A0A506PC77</accession>
<comment type="caution">
    <text evidence="1">The sequence shown here is derived from an EMBL/GenBank/DDBJ whole genome shotgun (WGS) entry which is preliminary data.</text>
</comment>
<evidence type="ECO:0000313" key="2">
    <source>
        <dbReference type="Proteomes" id="UP000317332"/>
    </source>
</evidence>
<dbReference type="Gene3D" id="2.180.10.10">
    <property type="entry name" value="RHS repeat-associated core"/>
    <property type="match status" value="1"/>
</dbReference>
<dbReference type="RefSeq" id="WP_140991714.1">
    <property type="nucleotide sequence ID" value="NZ_VHIQ01000014.1"/>
</dbReference>
<dbReference type="AlphaFoldDB" id="A0A506PC77"/>
<evidence type="ECO:0000313" key="1">
    <source>
        <dbReference type="EMBL" id="TPV31128.1"/>
    </source>
</evidence>
<evidence type="ECO:0008006" key="3">
    <source>
        <dbReference type="Google" id="ProtNLM"/>
    </source>
</evidence>
<dbReference type="InterPro" id="IPR022385">
    <property type="entry name" value="Rhs_assc_core"/>
</dbReference>